<sequence>MKRYPLRMERFHLLNPASFFASRQLNVGDSIRYSPLVSLLTKCSLNAKSRTLDVQVISRACQDCNGLSWVEETEPHY</sequence>
<comment type="caution">
    <text evidence="1">The sequence shown here is derived from an EMBL/GenBank/DDBJ whole genome shotgun (WGS) entry which is preliminary data.</text>
</comment>
<reference evidence="1 2" key="1">
    <citation type="submission" date="2020-10" db="EMBL/GenBank/DDBJ databases">
        <title>Plant Genome Project.</title>
        <authorList>
            <person name="Zhang R.-G."/>
        </authorList>
    </citation>
    <scope>NUCLEOTIDE SEQUENCE [LARGE SCALE GENOMIC DNA]</scope>
    <source>
        <strain evidence="1">FAFU-HL-1</strain>
        <tissue evidence="1">Leaf</tissue>
    </source>
</reference>
<evidence type="ECO:0000313" key="1">
    <source>
        <dbReference type="EMBL" id="KAF9680073.1"/>
    </source>
</evidence>
<name>A0A835K1J0_9ROSI</name>
<organism evidence="1 2">
    <name type="scientific">Salix dunnii</name>
    <dbReference type="NCBI Taxonomy" id="1413687"/>
    <lineage>
        <taxon>Eukaryota</taxon>
        <taxon>Viridiplantae</taxon>
        <taxon>Streptophyta</taxon>
        <taxon>Embryophyta</taxon>
        <taxon>Tracheophyta</taxon>
        <taxon>Spermatophyta</taxon>
        <taxon>Magnoliopsida</taxon>
        <taxon>eudicotyledons</taxon>
        <taxon>Gunneridae</taxon>
        <taxon>Pentapetalae</taxon>
        <taxon>rosids</taxon>
        <taxon>fabids</taxon>
        <taxon>Malpighiales</taxon>
        <taxon>Salicaceae</taxon>
        <taxon>Saliceae</taxon>
        <taxon>Salix</taxon>
    </lineage>
</organism>
<gene>
    <name evidence="1" type="ORF">SADUNF_Sadunf06G0082200</name>
</gene>
<evidence type="ECO:0000313" key="2">
    <source>
        <dbReference type="Proteomes" id="UP000657918"/>
    </source>
</evidence>
<dbReference type="EMBL" id="JADGMS010000006">
    <property type="protein sequence ID" value="KAF9680073.1"/>
    <property type="molecule type" value="Genomic_DNA"/>
</dbReference>
<accession>A0A835K1J0</accession>
<dbReference type="Proteomes" id="UP000657918">
    <property type="component" value="Unassembled WGS sequence"/>
</dbReference>
<protein>
    <submittedName>
        <fullName evidence="1">Uncharacterized protein</fullName>
    </submittedName>
</protein>
<keyword evidence="2" id="KW-1185">Reference proteome</keyword>
<proteinExistence type="predicted"/>
<dbReference type="AlphaFoldDB" id="A0A835K1J0"/>